<organism evidence="2 3">
    <name type="scientific">Dyadobacter flavalbus</name>
    <dbReference type="NCBI Taxonomy" id="2579942"/>
    <lineage>
        <taxon>Bacteria</taxon>
        <taxon>Pseudomonadati</taxon>
        <taxon>Bacteroidota</taxon>
        <taxon>Cytophagia</taxon>
        <taxon>Cytophagales</taxon>
        <taxon>Spirosomataceae</taxon>
        <taxon>Dyadobacter</taxon>
    </lineage>
</organism>
<sequence length="157" mass="17821">MFEIIQASTPADYQTGAALFKEYAASLDFTLCFQNFDDELTIISDMYGAPTGVLLLVKNENEYIGAVGLRRIENDFTCEVKRMYIRPEFQGKGIGKALLSSVIERARMLNYKTIKLDTLGTKMPAAVALYKSFGFRETVPYNYNPYDGVLYFERELS</sequence>
<evidence type="ECO:0000313" key="2">
    <source>
        <dbReference type="EMBL" id="KAA6430437.1"/>
    </source>
</evidence>
<dbReference type="Proteomes" id="UP000323994">
    <property type="component" value="Unassembled WGS sequence"/>
</dbReference>
<dbReference type="Pfam" id="PF00583">
    <property type="entry name" value="Acetyltransf_1"/>
    <property type="match status" value="1"/>
</dbReference>
<keyword evidence="2" id="KW-0808">Transferase</keyword>
<gene>
    <name evidence="2" type="ORF">FEM33_25905</name>
</gene>
<proteinExistence type="predicted"/>
<dbReference type="GO" id="GO:0016747">
    <property type="term" value="F:acyltransferase activity, transferring groups other than amino-acyl groups"/>
    <property type="evidence" value="ECO:0007669"/>
    <property type="project" value="InterPro"/>
</dbReference>
<dbReference type="PROSITE" id="PS51186">
    <property type="entry name" value="GNAT"/>
    <property type="match status" value="1"/>
</dbReference>
<evidence type="ECO:0000259" key="1">
    <source>
        <dbReference type="PROSITE" id="PS51186"/>
    </source>
</evidence>
<dbReference type="InterPro" id="IPR000182">
    <property type="entry name" value="GNAT_dom"/>
</dbReference>
<dbReference type="InterPro" id="IPR052777">
    <property type="entry name" value="Acetyltransferase_Enz"/>
</dbReference>
<dbReference type="Gene3D" id="3.40.630.30">
    <property type="match status" value="1"/>
</dbReference>
<dbReference type="InterPro" id="IPR016181">
    <property type="entry name" value="Acyl_CoA_acyltransferase"/>
</dbReference>
<dbReference type="RefSeq" id="WP_139014870.1">
    <property type="nucleotide sequence ID" value="NZ_VBSN01000076.1"/>
</dbReference>
<feature type="domain" description="N-acetyltransferase" evidence="1">
    <location>
        <begin position="3"/>
        <end position="157"/>
    </location>
</feature>
<dbReference type="PANTHER" id="PTHR43305">
    <property type="entry name" value="FAMILY N-ACETYLTRANSFERASE, PUTATIVE (AFU_ORTHOLOGUE AFUA_2G01380)-RELATED"/>
    <property type="match status" value="1"/>
</dbReference>
<keyword evidence="3" id="KW-1185">Reference proteome</keyword>
<dbReference type="EMBL" id="VBSN01000076">
    <property type="protein sequence ID" value="KAA6430437.1"/>
    <property type="molecule type" value="Genomic_DNA"/>
</dbReference>
<name>A0A5M8Q3G9_9BACT</name>
<dbReference type="OrthoDB" id="9803233at2"/>
<evidence type="ECO:0000313" key="3">
    <source>
        <dbReference type="Proteomes" id="UP000323994"/>
    </source>
</evidence>
<protein>
    <submittedName>
        <fullName evidence="2">GNAT family N-acetyltransferase</fullName>
    </submittedName>
</protein>
<dbReference type="AlphaFoldDB" id="A0A5M8Q3G9"/>
<dbReference type="SUPFAM" id="SSF55729">
    <property type="entry name" value="Acyl-CoA N-acyltransferases (Nat)"/>
    <property type="match status" value="1"/>
</dbReference>
<dbReference type="CDD" id="cd04301">
    <property type="entry name" value="NAT_SF"/>
    <property type="match status" value="1"/>
</dbReference>
<comment type="caution">
    <text evidence="2">The sequence shown here is derived from an EMBL/GenBank/DDBJ whole genome shotgun (WGS) entry which is preliminary data.</text>
</comment>
<reference evidence="2 3" key="1">
    <citation type="submission" date="2019-05" db="EMBL/GenBank/DDBJ databases">
        <authorList>
            <person name="Qu J.-H."/>
        </authorList>
    </citation>
    <scope>NUCLEOTIDE SEQUENCE [LARGE SCALE GENOMIC DNA]</scope>
    <source>
        <strain evidence="2 3">NS28</strain>
    </source>
</reference>
<accession>A0A5M8Q3G9</accession>
<dbReference type="PANTHER" id="PTHR43305:SF1">
    <property type="entry name" value="FAMILY N-ACETYLTRANSFERASE, PUTATIVE (AFU_ORTHOLOGUE AFUA_2G01380)-RELATED"/>
    <property type="match status" value="1"/>
</dbReference>